<accession>A0A0F7JRD2</accession>
<keyword evidence="3" id="KW-1185">Reference proteome</keyword>
<dbReference type="InterPro" id="IPR024775">
    <property type="entry name" value="DinB-like"/>
</dbReference>
<dbReference type="Pfam" id="PF12867">
    <property type="entry name" value="DinB_2"/>
    <property type="match status" value="1"/>
</dbReference>
<dbReference type="OrthoDB" id="73562at2"/>
<proteinExistence type="predicted"/>
<evidence type="ECO:0000259" key="1">
    <source>
        <dbReference type="Pfam" id="PF12867"/>
    </source>
</evidence>
<dbReference type="KEGG" id="dch:SY84_10250"/>
<gene>
    <name evidence="2" type="ORF">SY84_10250</name>
</gene>
<dbReference type="AlphaFoldDB" id="A0A0F7JRD2"/>
<evidence type="ECO:0000313" key="3">
    <source>
        <dbReference type="Proteomes" id="UP000034024"/>
    </source>
</evidence>
<dbReference type="Proteomes" id="UP000034024">
    <property type="component" value="Chromosome"/>
</dbReference>
<sequence>MKSRWDHLFYGEFADRRALLSGLTLEQVTARPSGQTHSIFDELWHAALWQTIMVDRDEALYDRLWQSGPRYPQQPPANLSEWTALVEDFLGGLERALTCTRSPETLGREVNPGETMADILSGLAVHNAYHLGKIVALRQVLGAWPQ</sequence>
<name>A0A0F7JRD2_9DEIO</name>
<dbReference type="PATRIC" id="fig|1309411.5.peg.2082"/>
<dbReference type="Gene3D" id="1.20.120.450">
    <property type="entry name" value="dinb family like domain"/>
    <property type="match status" value="1"/>
</dbReference>
<dbReference type="InterPro" id="IPR034660">
    <property type="entry name" value="DinB/YfiT-like"/>
</dbReference>
<protein>
    <recommendedName>
        <fullName evidence="1">DinB-like domain-containing protein</fullName>
    </recommendedName>
</protein>
<reference evidence="2 3" key="1">
    <citation type="submission" date="2015-01" db="EMBL/GenBank/DDBJ databases">
        <title>Deinococcus soli/N5/whole genome sequencing.</title>
        <authorList>
            <person name="Kim M.K."/>
            <person name="Srinivasan S."/>
            <person name="Lee J.-J."/>
        </authorList>
    </citation>
    <scope>NUCLEOTIDE SEQUENCE [LARGE SCALE GENOMIC DNA]</scope>
    <source>
        <strain evidence="2 3">N5</strain>
    </source>
</reference>
<organism evidence="2 3">
    <name type="scientific">Deinococcus soli</name>
    <name type="common">ex Cha et al. 2016</name>
    <dbReference type="NCBI Taxonomy" id="1309411"/>
    <lineage>
        <taxon>Bacteria</taxon>
        <taxon>Thermotogati</taxon>
        <taxon>Deinococcota</taxon>
        <taxon>Deinococci</taxon>
        <taxon>Deinococcales</taxon>
        <taxon>Deinococcaceae</taxon>
        <taxon>Deinococcus</taxon>
    </lineage>
</organism>
<evidence type="ECO:0000313" key="2">
    <source>
        <dbReference type="EMBL" id="AKH17353.1"/>
    </source>
</evidence>
<feature type="domain" description="DinB-like" evidence="1">
    <location>
        <begin position="17"/>
        <end position="132"/>
    </location>
</feature>
<dbReference type="RefSeq" id="WP_046843921.1">
    <property type="nucleotide sequence ID" value="NZ_CP011389.1"/>
</dbReference>
<dbReference type="EMBL" id="CP011389">
    <property type="protein sequence ID" value="AKH17353.1"/>
    <property type="molecule type" value="Genomic_DNA"/>
</dbReference>
<dbReference type="SUPFAM" id="SSF109854">
    <property type="entry name" value="DinB/YfiT-like putative metalloenzymes"/>
    <property type="match status" value="1"/>
</dbReference>